<reference evidence="8 10" key="2">
    <citation type="submission" date="2019-04" db="EMBL/GenBank/DDBJ databases">
        <title>Genome Announcement to Ensure Probiotic Safety of Lactobacillus rhamnosus UBLR-58.</title>
        <authorList>
            <person name="Sulthana A."/>
            <person name="Lakshmi S.G."/>
            <person name="Madempudi R.S."/>
        </authorList>
    </citation>
    <scope>NUCLEOTIDE SEQUENCE [LARGE SCALE GENOMIC DNA]</scope>
    <source>
        <strain evidence="8 10">UBLR-58</strain>
    </source>
</reference>
<dbReference type="FunFam" id="3.10.300.10:FF:000001">
    <property type="entry name" value="Putative 3-methyladenine DNA glycosylase"/>
    <property type="match status" value="1"/>
</dbReference>
<dbReference type="EC" id="3.2.2.-" evidence="5"/>
<dbReference type="EMBL" id="SSHM01000001">
    <property type="protein sequence ID" value="THC80159.1"/>
    <property type="molecule type" value="Genomic_DNA"/>
</dbReference>
<dbReference type="eggNOG" id="COG2094">
    <property type="taxonomic scope" value="Bacteria"/>
</dbReference>
<dbReference type="GO" id="GO:0003677">
    <property type="term" value="F:DNA binding"/>
    <property type="evidence" value="ECO:0007669"/>
    <property type="project" value="InterPro"/>
</dbReference>
<evidence type="ECO:0000256" key="5">
    <source>
        <dbReference type="HAMAP-Rule" id="MF_00527"/>
    </source>
</evidence>
<evidence type="ECO:0000256" key="2">
    <source>
        <dbReference type="ARBA" id="ARBA00022763"/>
    </source>
</evidence>
<dbReference type="NCBIfam" id="TIGR00567">
    <property type="entry name" value="3mg"/>
    <property type="match status" value="1"/>
</dbReference>
<dbReference type="InterPro" id="IPR036995">
    <property type="entry name" value="MPG_sf"/>
</dbReference>
<comment type="caution">
    <text evidence="6">The sequence shown here is derived from an EMBL/GenBank/DDBJ whole genome shotgun (WGS) entry which is preliminary data.</text>
</comment>
<dbReference type="PANTHER" id="PTHR10429:SF0">
    <property type="entry name" value="DNA-3-METHYLADENINE GLYCOSYLASE"/>
    <property type="match status" value="1"/>
</dbReference>
<protein>
    <recommendedName>
        <fullName evidence="5">Putative 3-methyladenine DNA glycosylase</fullName>
        <ecNumber evidence="5">3.2.2.-</ecNumber>
    </recommendedName>
</protein>
<evidence type="ECO:0000313" key="10">
    <source>
        <dbReference type="Proteomes" id="UP000307517"/>
    </source>
</evidence>
<dbReference type="Pfam" id="PF02245">
    <property type="entry name" value="Pur_DNA_glyco"/>
    <property type="match status" value="1"/>
</dbReference>
<dbReference type="Proteomes" id="UP000552935">
    <property type="component" value="Unassembled WGS sequence"/>
</dbReference>
<evidence type="ECO:0000256" key="4">
    <source>
        <dbReference type="ARBA" id="ARBA00023204"/>
    </source>
</evidence>
<accession>A0A0J6U5U1</accession>
<keyword evidence="3 5" id="KW-0378">Hydrolase</keyword>
<dbReference type="RefSeq" id="WP_005687683.1">
    <property type="nucleotide sequence ID" value="NZ_BSWG01000045.1"/>
</dbReference>
<sequence>MILPWLETQSTLDSARQLLGMKLSLGACSGLIVETEAYLGARDQAAHAFNHRHTTRNHSLFLAAGTVYVYRMRQYCLLNIVTQPVDVPECILIRALEPISGLATMQTRRKQIGIGLTNGPGKLCQALAIDKQLDGTVLNQSGLSLAPTDHRPRNIAVGPRIGIPNKEPWTSAPLRFYVAGNPFVSKIPRRDQDLEMRGWQS</sequence>
<dbReference type="InterPro" id="IPR003180">
    <property type="entry name" value="MPG"/>
</dbReference>
<dbReference type="EMBL" id="MTJY01000029">
    <property type="protein sequence ID" value="ONN74863.1"/>
    <property type="molecule type" value="Genomic_DNA"/>
</dbReference>
<keyword evidence="2 5" id="KW-0227">DNA damage</keyword>
<proteinExistence type="inferred from homology"/>
<reference evidence="7 9" key="1">
    <citation type="submission" date="2017-01" db="EMBL/GenBank/DDBJ databases">
        <title>In silico prediction, in vitro antibacterial spectrum and physicochemical properties of a putative bacteriocin produced by Lactobacillus rhamnosus strain L156.4.</title>
        <authorList>
            <person name="Silveira A.M."/>
            <person name="Monteiro A.S."/>
            <person name="Santos V.L."/>
            <person name="Nicoli J.R."/>
            <person name="Azevedo V."/>
            <person name="Soares S.C."/>
            <person name="Castro-Oliveira L."/>
            <person name="Dias-Souza M.V."/>
            <person name="Nardi R.M."/>
        </authorList>
    </citation>
    <scope>NUCLEOTIDE SEQUENCE [LARGE SCALE GENOMIC DNA]</scope>
    <source>
        <strain evidence="7 9">L156.4</strain>
    </source>
</reference>
<reference evidence="6 11" key="3">
    <citation type="submission" date="2020-07" db="EMBL/GenBank/DDBJ databases">
        <title>Organ Donor 1.</title>
        <authorList>
            <person name="Marsh A.J."/>
            <person name="Azcarate-Peril M.A."/>
        </authorList>
    </citation>
    <scope>NUCLEOTIDE SEQUENCE [LARGE SCALE GENOMIC DNA]</scope>
    <source>
        <strain evidence="6 11">AMC0712</strain>
    </source>
</reference>
<name>A0A0J6U5U1_LACRH</name>
<dbReference type="PANTHER" id="PTHR10429">
    <property type="entry name" value="DNA-3-METHYLADENINE GLYCOSYLASE"/>
    <property type="match status" value="1"/>
</dbReference>
<dbReference type="CDD" id="cd00540">
    <property type="entry name" value="AAG"/>
    <property type="match status" value="1"/>
</dbReference>
<dbReference type="SUPFAM" id="SSF50486">
    <property type="entry name" value="FMT C-terminal domain-like"/>
    <property type="match status" value="1"/>
</dbReference>
<organism evidence="6 11">
    <name type="scientific">Lacticaseibacillus rhamnosus</name>
    <name type="common">Lactobacillus rhamnosus</name>
    <dbReference type="NCBI Taxonomy" id="47715"/>
    <lineage>
        <taxon>Bacteria</taxon>
        <taxon>Bacillati</taxon>
        <taxon>Bacillota</taxon>
        <taxon>Bacilli</taxon>
        <taxon>Lactobacillales</taxon>
        <taxon>Lactobacillaceae</taxon>
        <taxon>Lacticaseibacillus</taxon>
    </lineage>
</organism>
<dbReference type="HAMAP" id="MF_00527">
    <property type="entry name" value="3MGH"/>
    <property type="match status" value="1"/>
</dbReference>
<evidence type="ECO:0000313" key="9">
    <source>
        <dbReference type="Proteomes" id="UP000189067"/>
    </source>
</evidence>
<evidence type="ECO:0000313" key="7">
    <source>
        <dbReference type="EMBL" id="ONN74863.1"/>
    </source>
</evidence>
<evidence type="ECO:0000256" key="1">
    <source>
        <dbReference type="ARBA" id="ARBA00009232"/>
    </source>
</evidence>
<dbReference type="InterPro" id="IPR011034">
    <property type="entry name" value="Formyl_transferase-like_C_sf"/>
</dbReference>
<evidence type="ECO:0000313" key="8">
    <source>
        <dbReference type="EMBL" id="THC80159.1"/>
    </source>
</evidence>
<evidence type="ECO:0000256" key="3">
    <source>
        <dbReference type="ARBA" id="ARBA00022801"/>
    </source>
</evidence>
<evidence type="ECO:0000313" key="11">
    <source>
        <dbReference type="Proteomes" id="UP000552935"/>
    </source>
</evidence>
<keyword evidence="4 5" id="KW-0234">DNA repair</keyword>
<gene>
    <name evidence="7" type="ORF">BWR10_07435</name>
    <name evidence="8" type="ORF">E6L36_06955</name>
    <name evidence="6" type="ORF">H0N82_04110</name>
</gene>
<evidence type="ECO:0000313" key="6">
    <source>
        <dbReference type="EMBL" id="NZA04317.1"/>
    </source>
</evidence>
<comment type="similarity">
    <text evidence="1 5">Belongs to the DNA glycosylase MPG family.</text>
</comment>
<dbReference type="Gene3D" id="3.10.300.10">
    <property type="entry name" value="Methylpurine-DNA glycosylase (MPG)"/>
    <property type="match status" value="1"/>
</dbReference>
<dbReference type="OMA" id="VEAYHHT"/>
<dbReference type="GO" id="GO:0006284">
    <property type="term" value="P:base-excision repair"/>
    <property type="evidence" value="ECO:0007669"/>
    <property type="project" value="InterPro"/>
</dbReference>
<dbReference type="Proteomes" id="UP000189067">
    <property type="component" value="Unassembled WGS sequence"/>
</dbReference>
<accession>A0A2A5L2D8</accession>
<dbReference type="EMBL" id="JACCKI010000002">
    <property type="protein sequence ID" value="NZA04317.1"/>
    <property type="molecule type" value="Genomic_DNA"/>
</dbReference>
<dbReference type="AlphaFoldDB" id="A0A0J6U5U1"/>
<dbReference type="GO" id="GO:0003905">
    <property type="term" value="F:alkylbase DNA N-glycosylase activity"/>
    <property type="evidence" value="ECO:0007669"/>
    <property type="project" value="InterPro"/>
</dbReference>
<dbReference type="Proteomes" id="UP000307517">
    <property type="component" value="Unassembled WGS sequence"/>
</dbReference>